<reference evidence="11 12" key="1">
    <citation type="journal article" date="2019" name="Int. J. Syst. Evol. Microbiol.">
        <title>The Global Catalogue of Microorganisms (GCM) 10K type strain sequencing project: providing services to taxonomists for standard genome sequencing and annotation.</title>
        <authorList>
            <consortium name="The Broad Institute Genomics Platform"/>
            <consortium name="The Broad Institute Genome Sequencing Center for Infectious Disease"/>
            <person name="Wu L."/>
            <person name="Ma J."/>
        </authorList>
    </citation>
    <scope>NUCLEOTIDE SEQUENCE [LARGE SCALE GENOMIC DNA]</scope>
    <source>
        <strain evidence="11 12">JCM 3325</strain>
    </source>
</reference>
<dbReference type="InterPro" id="IPR050763">
    <property type="entry name" value="ABC_transporter_ATP-binding"/>
</dbReference>
<comment type="subcellular location">
    <subcellularLocation>
        <location evidence="1">Cell membrane</location>
        <topology evidence="1">Peripheral membrane protein</topology>
        <orientation evidence="1">Cytoplasmic side</orientation>
    </subcellularLocation>
</comment>
<protein>
    <submittedName>
        <fullName evidence="11">Daunorubicin resistance protein DrrA family ABC transporter ATP-binding protein</fullName>
    </submittedName>
</protein>
<dbReference type="Pfam" id="PF00005">
    <property type="entry name" value="ABC_tran"/>
    <property type="match status" value="1"/>
</dbReference>
<dbReference type="InterPro" id="IPR027417">
    <property type="entry name" value="P-loop_NTPase"/>
</dbReference>
<evidence type="ECO:0000256" key="7">
    <source>
        <dbReference type="ARBA" id="ARBA00023136"/>
    </source>
</evidence>
<keyword evidence="12" id="KW-1185">Reference proteome</keyword>
<dbReference type="Gene3D" id="3.40.50.300">
    <property type="entry name" value="P-loop containing nucleotide triphosphate hydrolases"/>
    <property type="match status" value="1"/>
</dbReference>
<keyword evidence="6" id="KW-1278">Translocase</keyword>
<dbReference type="Proteomes" id="UP001501231">
    <property type="component" value="Unassembled WGS sequence"/>
</dbReference>
<feature type="domain" description="ABC transporter" evidence="10">
    <location>
        <begin position="5"/>
        <end position="235"/>
    </location>
</feature>
<keyword evidence="2" id="KW-0813">Transport</keyword>
<name>A0ABN3K4T3_9ACTN</name>
<dbReference type="InterPro" id="IPR017871">
    <property type="entry name" value="ABC_transporter-like_CS"/>
</dbReference>
<comment type="similarity">
    <text evidence="9">Belongs to the ABC transporter superfamily. Drug exporter-1 (DrugE1) (TC 3.A.1.105) family.</text>
</comment>
<evidence type="ECO:0000313" key="12">
    <source>
        <dbReference type="Proteomes" id="UP001501231"/>
    </source>
</evidence>
<dbReference type="PROSITE" id="PS00211">
    <property type="entry name" value="ABC_TRANSPORTER_1"/>
    <property type="match status" value="1"/>
</dbReference>
<dbReference type="GO" id="GO:0005524">
    <property type="term" value="F:ATP binding"/>
    <property type="evidence" value="ECO:0007669"/>
    <property type="project" value="UniProtKB-KW"/>
</dbReference>
<comment type="caution">
    <text evidence="11">The sequence shown here is derived from an EMBL/GenBank/DDBJ whole genome shotgun (WGS) entry which is preliminary data.</text>
</comment>
<evidence type="ECO:0000259" key="10">
    <source>
        <dbReference type="PROSITE" id="PS50893"/>
    </source>
</evidence>
<dbReference type="PANTHER" id="PTHR42711">
    <property type="entry name" value="ABC TRANSPORTER ATP-BINDING PROTEIN"/>
    <property type="match status" value="1"/>
</dbReference>
<evidence type="ECO:0000256" key="1">
    <source>
        <dbReference type="ARBA" id="ARBA00004413"/>
    </source>
</evidence>
<evidence type="ECO:0000256" key="3">
    <source>
        <dbReference type="ARBA" id="ARBA00022475"/>
    </source>
</evidence>
<dbReference type="PANTHER" id="PTHR42711:SF19">
    <property type="entry name" value="DOXORUBICIN RESISTANCE ATP-BINDING PROTEIN DRRA"/>
    <property type="match status" value="1"/>
</dbReference>
<organism evidence="11 12">
    <name type="scientific">Actinomadura vinacea</name>
    <dbReference type="NCBI Taxonomy" id="115336"/>
    <lineage>
        <taxon>Bacteria</taxon>
        <taxon>Bacillati</taxon>
        <taxon>Actinomycetota</taxon>
        <taxon>Actinomycetes</taxon>
        <taxon>Streptosporangiales</taxon>
        <taxon>Thermomonosporaceae</taxon>
        <taxon>Actinomadura</taxon>
    </lineage>
</organism>
<dbReference type="PROSITE" id="PS50893">
    <property type="entry name" value="ABC_TRANSPORTER_2"/>
    <property type="match status" value="1"/>
</dbReference>
<dbReference type="InterPro" id="IPR005894">
    <property type="entry name" value="DrrA"/>
</dbReference>
<evidence type="ECO:0000256" key="2">
    <source>
        <dbReference type="ARBA" id="ARBA00022448"/>
    </source>
</evidence>
<evidence type="ECO:0000313" key="11">
    <source>
        <dbReference type="EMBL" id="GAA2448991.1"/>
    </source>
</evidence>
<keyword evidence="8" id="KW-0046">Antibiotic resistance</keyword>
<dbReference type="SMART" id="SM00382">
    <property type="entry name" value="AAA"/>
    <property type="match status" value="1"/>
</dbReference>
<gene>
    <name evidence="11" type="ORF">GCM10010191_78070</name>
</gene>
<proteinExistence type="inferred from homology"/>
<sequence length="329" mass="35389">MEYLIRAEGLRKRFGETLALDGVDLAARPGTVLGVLGPNGAGKTTAVRVLATLLRPDAGRAEVCGYDVVRDPARVRAMIGLTGQYASVDEELTGAENLVMIARLLDSGRTAARARARVLLERFRLTEAAGRAVKTYSGGMRRRLDLAASLVGRPRVIYLDEPTTGLDPRARNEVWQTVRELVDDGATVLLTTQYLEEAEALADRIAVFDHGRVVAEGTSAELKSRIGLQTLAVRVAEPYRVDQLGAIVADLTGRRPEVNESTGLVTAPVPDPGVLAEVVRRLDEAAIVPVELALRMPSLDEVFLTLTGHRAEEAEGAEEPALLAEGSVR</sequence>
<dbReference type="SUPFAM" id="SSF52540">
    <property type="entry name" value="P-loop containing nucleoside triphosphate hydrolases"/>
    <property type="match status" value="1"/>
</dbReference>
<keyword evidence="5 11" id="KW-0067">ATP-binding</keyword>
<keyword evidence="7" id="KW-0472">Membrane</keyword>
<evidence type="ECO:0000256" key="9">
    <source>
        <dbReference type="ARBA" id="ARBA00049985"/>
    </source>
</evidence>
<evidence type="ECO:0000256" key="6">
    <source>
        <dbReference type="ARBA" id="ARBA00022967"/>
    </source>
</evidence>
<accession>A0ABN3K4T3</accession>
<dbReference type="InterPro" id="IPR003593">
    <property type="entry name" value="AAA+_ATPase"/>
</dbReference>
<dbReference type="EMBL" id="BAAARW010000036">
    <property type="protein sequence ID" value="GAA2448991.1"/>
    <property type="molecule type" value="Genomic_DNA"/>
</dbReference>
<dbReference type="InterPro" id="IPR003439">
    <property type="entry name" value="ABC_transporter-like_ATP-bd"/>
</dbReference>
<evidence type="ECO:0000256" key="5">
    <source>
        <dbReference type="ARBA" id="ARBA00022840"/>
    </source>
</evidence>
<keyword evidence="4" id="KW-0547">Nucleotide-binding</keyword>
<evidence type="ECO:0000256" key="8">
    <source>
        <dbReference type="ARBA" id="ARBA00023251"/>
    </source>
</evidence>
<dbReference type="RefSeq" id="WP_344596102.1">
    <property type="nucleotide sequence ID" value="NZ_BAAARW010000036.1"/>
</dbReference>
<dbReference type="NCBIfam" id="TIGR01188">
    <property type="entry name" value="drrA"/>
    <property type="match status" value="1"/>
</dbReference>
<evidence type="ECO:0000256" key="4">
    <source>
        <dbReference type="ARBA" id="ARBA00022741"/>
    </source>
</evidence>
<keyword evidence="3" id="KW-1003">Cell membrane</keyword>